<accession>A0A392T7E1</accession>
<sequence length="29" mass="3069">MMIITGLIDADVDDAQKKTGGDDDSDDLT</sequence>
<evidence type="ECO:0000313" key="2">
    <source>
        <dbReference type="Proteomes" id="UP000265520"/>
    </source>
</evidence>
<organism evidence="1 2">
    <name type="scientific">Trifolium medium</name>
    <dbReference type="NCBI Taxonomy" id="97028"/>
    <lineage>
        <taxon>Eukaryota</taxon>
        <taxon>Viridiplantae</taxon>
        <taxon>Streptophyta</taxon>
        <taxon>Embryophyta</taxon>
        <taxon>Tracheophyta</taxon>
        <taxon>Spermatophyta</taxon>
        <taxon>Magnoliopsida</taxon>
        <taxon>eudicotyledons</taxon>
        <taxon>Gunneridae</taxon>
        <taxon>Pentapetalae</taxon>
        <taxon>rosids</taxon>
        <taxon>fabids</taxon>
        <taxon>Fabales</taxon>
        <taxon>Fabaceae</taxon>
        <taxon>Papilionoideae</taxon>
        <taxon>50 kb inversion clade</taxon>
        <taxon>NPAAA clade</taxon>
        <taxon>Hologalegina</taxon>
        <taxon>IRL clade</taxon>
        <taxon>Trifolieae</taxon>
        <taxon>Trifolium</taxon>
    </lineage>
</organism>
<protein>
    <submittedName>
        <fullName evidence="1">Uncharacterized protein</fullName>
    </submittedName>
</protein>
<reference evidence="1 2" key="1">
    <citation type="journal article" date="2018" name="Front. Plant Sci.">
        <title>Red Clover (Trifolium pratense) and Zigzag Clover (T. medium) - A Picture of Genomic Similarities and Differences.</title>
        <authorList>
            <person name="Dluhosova J."/>
            <person name="Istvanek J."/>
            <person name="Nedelnik J."/>
            <person name="Repkova J."/>
        </authorList>
    </citation>
    <scope>NUCLEOTIDE SEQUENCE [LARGE SCALE GENOMIC DNA]</scope>
    <source>
        <strain evidence="2">cv. 10/8</strain>
        <tissue evidence="1">Leaf</tissue>
    </source>
</reference>
<comment type="caution">
    <text evidence="1">The sequence shown here is derived from an EMBL/GenBank/DDBJ whole genome shotgun (WGS) entry which is preliminary data.</text>
</comment>
<dbReference type="Proteomes" id="UP000265520">
    <property type="component" value="Unassembled WGS sequence"/>
</dbReference>
<evidence type="ECO:0000313" key="1">
    <source>
        <dbReference type="EMBL" id="MCI56070.1"/>
    </source>
</evidence>
<name>A0A392T7E1_9FABA</name>
<proteinExistence type="predicted"/>
<keyword evidence="2" id="KW-1185">Reference proteome</keyword>
<dbReference type="EMBL" id="LXQA010506521">
    <property type="protein sequence ID" value="MCI56070.1"/>
    <property type="molecule type" value="Genomic_DNA"/>
</dbReference>
<dbReference type="AlphaFoldDB" id="A0A392T7E1"/>